<keyword evidence="2" id="KW-1133">Transmembrane helix</keyword>
<dbReference type="Proteomes" id="UP000431401">
    <property type="component" value="Unassembled WGS sequence"/>
</dbReference>
<comment type="caution">
    <text evidence="3">The sequence shown here is derived from an EMBL/GenBank/DDBJ whole genome shotgun (WGS) entry which is preliminary data.</text>
</comment>
<organism evidence="3 4">
    <name type="scientific">Nocardia aurantia</name>
    <dbReference type="NCBI Taxonomy" id="2585199"/>
    <lineage>
        <taxon>Bacteria</taxon>
        <taxon>Bacillati</taxon>
        <taxon>Actinomycetota</taxon>
        <taxon>Actinomycetes</taxon>
        <taxon>Mycobacteriales</taxon>
        <taxon>Nocardiaceae</taxon>
        <taxon>Nocardia</taxon>
    </lineage>
</organism>
<keyword evidence="2" id="KW-0812">Transmembrane</keyword>
<name>A0A7K0E0X6_9NOCA</name>
<protein>
    <recommendedName>
        <fullName evidence="5">Mce-associated membrane protein</fullName>
    </recommendedName>
</protein>
<dbReference type="EMBL" id="WEGI01000022">
    <property type="protein sequence ID" value="MQY31719.1"/>
    <property type="molecule type" value="Genomic_DNA"/>
</dbReference>
<dbReference type="AlphaFoldDB" id="A0A7K0E0X6"/>
<reference evidence="3 4" key="1">
    <citation type="submission" date="2019-10" db="EMBL/GenBank/DDBJ databases">
        <title>Nocardia macrotermitis sp. nov. and Nocardia aurantia sp. nov., isolated from the gut of fungus growing-termite Macrotermes natalensis.</title>
        <authorList>
            <person name="Benndorf R."/>
            <person name="Schwitalla J."/>
            <person name="Martin K."/>
            <person name="De Beer W."/>
            <person name="Kaster A.-K."/>
            <person name="Vollmers J."/>
            <person name="Poulsen M."/>
            <person name="Beemelmanns C."/>
        </authorList>
    </citation>
    <scope>NUCLEOTIDE SEQUENCE [LARGE SCALE GENOMIC DNA]</scope>
    <source>
        <strain evidence="3 4">RB56</strain>
    </source>
</reference>
<evidence type="ECO:0000313" key="3">
    <source>
        <dbReference type="EMBL" id="MQY31719.1"/>
    </source>
</evidence>
<feature type="transmembrane region" description="Helical" evidence="2">
    <location>
        <begin position="65"/>
        <end position="86"/>
    </location>
</feature>
<dbReference type="OrthoDB" id="4381663at2"/>
<gene>
    <name evidence="3" type="ORF">NRB56_73290</name>
</gene>
<evidence type="ECO:0008006" key="5">
    <source>
        <dbReference type="Google" id="ProtNLM"/>
    </source>
</evidence>
<proteinExistence type="predicted"/>
<dbReference type="RefSeq" id="WP_153348928.1">
    <property type="nucleotide sequence ID" value="NZ_WEGI01000022.1"/>
</dbReference>
<accession>A0A7K0E0X6</accession>
<keyword evidence="2" id="KW-0472">Membrane</keyword>
<sequence length="228" mass="23425">MSDDMGTEPKRAVDAAGTVESSAPAAVTAPGAGSAPEPAPAAEQRSTSAPGAAGARTVSLRLSTVLTGVVVVALLALSVTFGTLWLSARGELHDRDDTQAAQQHAQQVATDYAVGASTINYQDVNSWLAKLKANTSPQLSTKFDATGPKLQQILVPLQWTSSATPIASTVIGEDNGVYKVDVFLNVTSTSAQTPDGAQTTVTYTVNVDPNSGWKVTDVGGMTGALPKQ</sequence>
<evidence type="ECO:0000313" key="4">
    <source>
        <dbReference type="Proteomes" id="UP000431401"/>
    </source>
</evidence>
<feature type="compositionally biased region" description="Low complexity" evidence="1">
    <location>
        <begin position="29"/>
        <end position="43"/>
    </location>
</feature>
<keyword evidence="4" id="KW-1185">Reference proteome</keyword>
<feature type="region of interest" description="Disordered" evidence="1">
    <location>
        <begin position="1"/>
        <end position="51"/>
    </location>
</feature>
<evidence type="ECO:0000256" key="1">
    <source>
        <dbReference type="SAM" id="MobiDB-lite"/>
    </source>
</evidence>
<evidence type="ECO:0000256" key="2">
    <source>
        <dbReference type="SAM" id="Phobius"/>
    </source>
</evidence>